<evidence type="ECO:0000313" key="3">
    <source>
        <dbReference type="Proteomes" id="UP000593572"/>
    </source>
</evidence>
<dbReference type="Proteomes" id="UP000593572">
    <property type="component" value="Unassembled WGS sequence"/>
</dbReference>
<dbReference type="AlphaFoldDB" id="A0A7J8NDE7"/>
<protein>
    <recommendedName>
        <fullName evidence="1">DUF4283 domain-containing protein</fullName>
    </recommendedName>
</protein>
<organism evidence="2 3">
    <name type="scientific">Gossypium lobatum</name>
    <dbReference type="NCBI Taxonomy" id="34289"/>
    <lineage>
        <taxon>Eukaryota</taxon>
        <taxon>Viridiplantae</taxon>
        <taxon>Streptophyta</taxon>
        <taxon>Embryophyta</taxon>
        <taxon>Tracheophyta</taxon>
        <taxon>Spermatophyta</taxon>
        <taxon>Magnoliopsida</taxon>
        <taxon>eudicotyledons</taxon>
        <taxon>Gunneridae</taxon>
        <taxon>Pentapetalae</taxon>
        <taxon>rosids</taxon>
        <taxon>malvids</taxon>
        <taxon>Malvales</taxon>
        <taxon>Malvaceae</taxon>
        <taxon>Malvoideae</taxon>
        <taxon>Gossypium</taxon>
    </lineage>
</organism>
<keyword evidence="3" id="KW-1185">Reference proteome</keyword>
<proteinExistence type="predicted"/>
<sequence length="218" mass="25356">MGGYNKDIVIVDEDFTTRTIDEVCSIKFLERVPKLIEINVHLMDVDNDYFLAKFKNENNFSTALSKGPWVVYDHCVTVQPWIPMFNTSQPYPLNVVVWVRLPDLSRLWKYRHLNEGYPLNARNESQDVDPLENQLVQLKQESSVKKEKYRDWMVAQWKSCWKGSEIATFERLRSVGCGTIEDMVELLDHELETINGDIEEVELDVSLNQDIVALEPST</sequence>
<dbReference type="PANTHER" id="PTHR31286">
    <property type="entry name" value="GLYCINE-RICH CELL WALL STRUCTURAL PROTEIN 1.8-LIKE"/>
    <property type="match status" value="1"/>
</dbReference>
<dbReference type="PANTHER" id="PTHR31286:SF173">
    <property type="entry name" value="DUF4283 DOMAIN-CONTAINING PROTEIN"/>
    <property type="match status" value="1"/>
</dbReference>
<evidence type="ECO:0000313" key="2">
    <source>
        <dbReference type="EMBL" id="MBA0574883.1"/>
    </source>
</evidence>
<dbReference type="InterPro" id="IPR025558">
    <property type="entry name" value="DUF4283"/>
</dbReference>
<dbReference type="EMBL" id="JABEZX010033991">
    <property type="protein sequence ID" value="MBA0574883.1"/>
    <property type="molecule type" value="Genomic_DNA"/>
</dbReference>
<accession>A0A7J8NDE7</accession>
<dbReference type="Pfam" id="PF14111">
    <property type="entry name" value="DUF4283"/>
    <property type="match status" value="1"/>
</dbReference>
<evidence type="ECO:0000259" key="1">
    <source>
        <dbReference type="Pfam" id="PF14111"/>
    </source>
</evidence>
<dbReference type="InterPro" id="IPR040256">
    <property type="entry name" value="At4g02000-like"/>
</dbReference>
<name>A0A7J8NDE7_9ROSI</name>
<comment type="caution">
    <text evidence="2">The sequence shown here is derived from an EMBL/GenBank/DDBJ whole genome shotgun (WGS) entry which is preliminary data.</text>
</comment>
<gene>
    <name evidence="2" type="ORF">Golob_027524</name>
</gene>
<reference evidence="2 3" key="1">
    <citation type="journal article" date="2019" name="Genome Biol. Evol.">
        <title>Insights into the evolution of the New World diploid cottons (Gossypium, subgenus Houzingenia) based on genome sequencing.</title>
        <authorList>
            <person name="Grover C.E."/>
            <person name="Arick M.A. 2nd"/>
            <person name="Thrash A."/>
            <person name="Conover J.L."/>
            <person name="Sanders W.S."/>
            <person name="Peterson D.G."/>
            <person name="Frelichowski J.E."/>
            <person name="Scheffler J.A."/>
            <person name="Scheffler B.E."/>
            <person name="Wendel J.F."/>
        </authorList>
    </citation>
    <scope>NUCLEOTIDE SEQUENCE [LARGE SCALE GENOMIC DNA]</scope>
    <source>
        <strain evidence="2">157</strain>
        <tissue evidence="2">Leaf</tissue>
    </source>
</reference>
<feature type="domain" description="DUF4283" evidence="1">
    <location>
        <begin position="38"/>
        <end position="88"/>
    </location>
</feature>